<dbReference type="PROSITE" id="PS51118">
    <property type="entry name" value="HTH_HXLR"/>
    <property type="match status" value="1"/>
</dbReference>
<dbReference type="PANTHER" id="PTHR33204:SF18">
    <property type="entry name" value="TRANSCRIPTIONAL REGULATORY PROTEIN"/>
    <property type="match status" value="1"/>
</dbReference>
<gene>
    <name evidence="5" type="primary">yybR_1</name>
    <name evidence="5" type="ORF">OJAG_10830</name>
</gene>
<dbReference type="OrthoDB" id="370168at2"/>
<protein>
    <submittedName>
        <fullName evidence="5">Putative HTH-type transcriptional regulator YybR</fullName>
    </submittedName>
</protein>
<dbReference type="InterPro" id="IPR002577">
    <property type="entry name" value="HTH_HxlR"/>
</dbReference>
<evidence type="ECO:0000256" key="2">
    <source>
        <dbReference type="ARBA" id="ARBA00023125"/>
    </source>
</evidence>
<dbReference type="SUPFAM" id="SSF46785">
    <property type="entry name" value="Winged helix' DNA-binding domain"/>
    <property type="match status" value="1"/>
</dbReference>
<dbReference type="InterPro" id="IPR036388">
    <property type="entry name" value="WH-like_DNA-bd_sf"/>
</dbReference>
<organism evidence="5 6">
    <name type="scientific">Oerskovia enterophila</name>
    <dbReference type="NCBI Taxonomy" id="43678"/>
    <lineage>
        <taxon>Bacteria</taxon>
        <taxon>Bacillati</taxon>
        <taxon>Actinomycetota</taxon>
        <taxon>Actinomycetes</taxon>
        <taxon>Micrococcales</taxon>
        <taxon>Cellulomonadaceae</taxon>
        <taxon>Oerskovia</taxon>
    </lineage>
</organism>
<feature type="domain" description="HTH hxlR-type" evidence="4">
    <location>
        <begin position="27"/>
        <end position="125"/>
    </location>
</feature>
<dbReference type="AlphaFoldDB" id="A0A163SB60"/>
<dbReference type="GO" id="GO:0003677">
    <property type="term" value="F:DNA binding"/>
    <property type="evidence" value="ECO:0007669"/>
    <property type="project" value="UniProtKB-KW"/>
</dbReference>
<keyword evidence="1" id="KW-0805">Transcription regulation</keyword>
<dbReference type="STRING" id="43678.OJAG_10830"/>
<evidence type="ECO:0000259" key="4">
    <source>
        <dbReference type="PROSITE" id="PS51118"/>
    </source>
</evidence>
<dbReference type="InterPro" id="IPR036390">
    <property type="entry name" value="WH_DNA-bd_sf"/>
</dbReference>
<dbReference type="Pfam" id="PF01638">
    <property type="entry name" value="HxlR"/>
    <property type="match status" value="1"/>
</dbReference>
<dbReference type="EMBL" id="LRIE01000057">
    <property type="protein sequence ID" value="KZM36204.1"/>
    <property type="molecule type" value="Genomic_DNA"/>
</dbReference>
<evidence type="ECO:0000256" key="1">
    <source>
        <dbReference type="ARBA" id="ARBA00023015"/>
    </source>
</evidence>
<dbReference type="PANTHER" id="PTHR33204">
    <property type="entry name" value="TRANSCRIPTIONAL REGULATOR, MARR FAMILY"/>
    <property type="match status" value="1"/>
</dbReference>
<name>A0A163SB60_9CELL</name>
<evidence type="ECO:0000256" key="3">
    <source>
        <dbReference type="ARBA" id="ARBA00023163"/>
    </source>
</evidence>
<reference evidence="5 6" key="1">
    <citation type="submission" date="2016-01" db="EMBL/GenBank/DDBJ databases">
        <title>Genome sequence of Oerskovia enterophila VJag, an agar and cellulose degrading bacterium.</title>
        <authorList>
            <person name="Poehlein A."/>
            <person name="Jag V."/>
            <person name="Bengelsdorf F."/>
            <person name="Duerre P."/>
            <person name="Daniel R."/>
        </authorList>
    </citation>
    <scope>NUCLEOTIDE SEQUENCE [LARGE SCALE GENOMIC DNA]</scope>
    <source>
        <strain evidence="5 6">VJag</strain>
    </source>
</reference>
<accession>A0A163SB60</accession>
<dbReference type="InterPro" id="IPR011991">
    <property type="entry name" value="ArsR-like_HTH"/>
</dbReference>
<sequence>MTSTCHYYLVDTVGSVDEVPDVFSPTCPSRLVVERLGDKWTLLVLMALRTGVLRFGELREKIGAVTPKVLTQTLRSLERDGIVTRTVYAEVPPRVEYSLTGLGRSLLGPVDAIRAWSEANGERIVAAREASTV</sequence>
<evidence type="ECO:0000313" key="5">
    <source>
        <dbReference type="EMBL" id="KZM36204.1"/>
    </source>
</evidence>
<evidence type="ECO:0000313" key="6">
    <source>
        <dbReference type="Proteomes" id="UP000076447"/>
    </source>
</evidence>
<keyword evidence="3" id="KW-0804">Transcription</keyword>
<dbReference type="RefSeq" id="WP_068707544.1">
    <property type="nucleotide sequence ID" value="NZ_JBIVFZ010000001.1"/>
</dbReference>
<dbReference type="Gene3D" id="1.10.10.10">
    <property type="entry name" value="Winged helix-like DNA-binding domain superfamily/Winged helix DNA-binding domain"/>
    <property type="match status" value="1"/>
</dbReference>
<comment type="caution">
    <text evidence="5">The sequence shown here is derived from an EMBL/GenBank/DDBJ whole genome shotgun (WGS) entry which is preliminary data.</text>
</comment>
<dbReference type="CDD" id="cd00090">
    <property type="entry name" value="HTH_ARSR"/>
    <property type="match status" value="1"/>
</dbReference>
<keyword evidence="2" id="KW-0238">DNA-binding</keyword>
<dbReference type="PATRIC" id="fig|43678.3.peg.1133"/>
<dbReference type="Proteomes" id="UP000076447">
    <property type="component" value="Unassembled WGS sequence"/>
</dbReference>
<proteinExistence type="predicted"/>